<dbReference type="EMBL" id="NCKW01003512">
    <property type="protein sequence ID" value="POM76186.1"/>
    <property type="molecule type" value="Genomic_DNA"/>
</dbReference>
<dbReference type="OrthoDB" id="127711at2759"/>
<organism evidence="2 3">
    <name type="scientific">Phytophthora palmivora</name>
    <dbReference type="NCBI Taxonomy" id="4796"/>
    <lineage>
        <taxon>Eukaryota</taxon>
        <taxon>Sar</taxon>
        <taxon>Stramenopiles</taxon>
        <taxon>Oomycota</taxon>
        <taxon>Peronosporomycetes</taxon>
        <taxon>Peronosporales</taxon>
        <taxon>Peronosporaceae</taxon>
        <taxon>Phytophthora</taxon>
    </lineage>
</organism>
<accession>A0A2P4YEG1</accession>
<proteinExistence type="predicted"/>
<keyword evidence="3" id="KW-1185">Reference proteome</keyword>
<comment type="caution">
    <text evidence="2">The sequence shown here is derived from an EMBL/GenBank/DDBJ whole genome shotgun (WGS) entry which is preliminary data.</text>
</comment>
<sequence>MIKPEEMKGAKSSKKAILSPYSPHVTRAMPEPVLKKRKLMKDPAQMEENQCDDYKSINSGWTEYTPRKRCSKLLADVKSMRNDDDDIKNIVPAFAPTGTNFDVYKQKNNLKFRILDFEFLFHAALTNIKFPRNLNIHTRSTGVHMESHSDRDQKGIVTGSRGFNHTHSHPTSNTEASTYMTTKALPLDGQDREDVKTLTDARVSSSHITNFFNDRIDECSYEVTPQ</sequence>
<reference evidence="2 3" key="1">
    <citation type="journal article" date="2017" name="Genome Biol. Evol.">
        <title>Phytophthora megakarya and P. palmivora, closely related causal agents of cacao black pod rot, underwent increases in genome sizes and gene numbers by different mechanisms.</title>
        <authorList>
            <person name="Ali S.S."/>
            <person name="Shao J."/>
            <person name="Lary D.J."/>
            <person name="Kronmiller B."/>
            <person name="Shen D."/>
            <person name="Strem M.D."/>
            <person name="Amoako-Attah I."/>
            <person name="Akrofi A.Y."/>
            <person name="Begoude B.A."/>
            <person name="Ten Hoopen G.M."/>
            <person name="Coulibaly K."/>
            <person name="Kebe B.I."/>
            <person name="Melnick R.L."/>
            <person name="Guiltinan M.J."/>
            <person name="Tyler B.M."/>
            <person name="Meinhardt L.W."/>
            <person name="Bailey B.A."/>
        </authorList>
    </citation>
    <scope>NUCLEOTIDE SEQUENCE [LARGE SCALE GENOMIC DNA]</scope>
    <source>
        <strain evidence="3">sbr112.9</strain>
    </source>
</reference>
<evidence type="ECO:0000313" key="2">
    <source>
        <dbReference type="EMBL" id="POM76186.1"/>
    </source>
</evidence>
<dbReference type="AlphaFoldDB" id="A0A2P4YEG1"/>
<feature type="region of interest" description="Disordered" evidence="1">
    <location>
        <begin position="1"/>
        <end position="24"/>
    </location>
</feature>
<dbReference type="Proteomes" id="UP000237271">
    <property type="component" value="Unassembled WGS sequence"/>
</dbReference>
<name>A0A2P4YEG1_9STRA</name>
<protein>
    <submittedName>
        <fullName evidence="2">Uncharacterized protein</fullName>
    </submittedName>
</protein>
<evidence type="ECO:0000313" key="3">
    <source>
        <dbReference type="Proteomes" id="UP000237271"/>
    </source>
</evidence>
<gene>
    <name evidence="2" type="ORF">PHPALM_6606</name>
</gene>
<evidence type="ECO:0000256" key="1">
    <source>
        <dbReference type="SAM" id="MobiDB-lite"/>
    </source>
</evidence>